<dbReference type="InterPro" id="IPR036890">
    <property type="entry name" value="HATPase_C_sf"/>
</dbReference>
<dbReference type="PANTHER" id="PTHR43047:SF72">
    <property type="entry name" value="OSMOSENSING HISTIDINE PROTEIN KINASE SLN1"/>
    <property type="match status" value="1"/>
</dbReference>
<dbReference type="Pfam" id="PF02518">
    <property type="entry name" value="HATPase_c"/>
    <property type="match status" value="1"/>
</dbReference>
<evidence type="ECO:0000313" key="10">
    <source>
        <dbReference type="Proteomes" id="UP000298763"/>
    </source>
</evidence>
<dbReference type="NCBIfam" id="TIGR00229">
    <property type="entry name" value="sensory_box"/>
    <property type="match status" value="2"/>
</dbReference>
<dbReference type="Gene3D" id="3.30.565.10">
    <property type="entry name" value="Histidine kinase-like ATPase, C-terminal domain"/>
    <property type="match status" value="1"/>
</dbReference>
<dbReference type="SUPFAM" id="SSF55781">
    <property type="entry name" value="GAF domain-like"/>
    <property type="match status" value="1"/>
</dbReference>
<keyword evidence="4" id="KW-0808">Transferase</keyword>
<dbReference type="InterPro" id="IPR003018">
    <property type="entry name" value="GAF"/>
</dbReference>
<organism evidence="9 10">
    <name type="scientific">Pseudoduganella umbonata</name>
    <dbReference type="NCBI Taxonomy" id="864828"/>
    <lineage>
        <taxon>Bacteria</taxon>
        <taxon>Pseudomonadati</taxon>
        <taxon>Pseudomonadota</taxon>
        <taxon>Betaproteobacteria</taxon>
        <taxon>Burkholderiales</taxon>
        <taxon>Oxalobacteraceae</taxon>
        <taxon>Telluria group</taxon>
        <taxon>Pseudoduganella</taxon>
    </lineage>
</organism>
<comment type="catalytic activity">
    <reaction evidence="1">
        <text>ATP + protein L-histidine = ADP + protein N-phospho-L-histidine.</text>
        <dbReference type="EC" id="2.7.13.3"/>
    </reaction>
</comment>
<evidence type="ECO:0000256" key="2">
    <source>
        <dbReference type="ARBA" id="ARBA00012438"/>
    </source>
</evidence>
<dbReference type="Proteomes" id="UP000298763">
    <property type="component" value="Chromosome"/>
</dbReference>
<evidence type="ECO:0000259" key="7">
    <source>
        <dbReference type="PROSITE" id="PS50112"/>
    </source>
</evidence>
<dbReference type="Gene3D" id="3.30.450.40">
    <property type="match status" value="1"/>
</dbReference>
<dbReference type="PANTHER" id="PTHR43047">
    <property type="entry name" value="TWO-COMPONENT HISTIDINE PROTEIN KINASE"/>
    <property type="match status" value="1"/>
</dbReference>
<dbReference type="InterPro" id="IPR005467">
    <property type="entry name" value="His_kinase_dom"/>
</dbReference>
<dbReference type="Pfam" id="PF08447">
    <property type="entry name" value="PAS_3"/>
    <property type="match status" value="2"/>
</dbReference>
<dbReference type="CDD" id="cd00082">
    <property type="entry name" value="HisKA"/>
    <property type="match status" value="1"/>
</dbReference>
<dbReference type="SMART" id="SM00388">
    <property type="entry name" value="HisKA"/>
    <property type="match status" value="1"/>
</dbReference>
<dbReference type="InterPro" id="IPR003594">
    <property type="entry name" value="HATPase_dom"/>
</dbReference>
<dbReference type="PROSITE" id="PS50112">
    <property type="entry name" value="PAS"/>
    <property type="match status" value="1"/>
</dbReference>
<protein>
    <recommendedName>
        <fullName evidence="2">histidine kinase</fullName>
        <ecNumber evidence="2">2.7.13.3</ecNumber>
    </recommendedName>
</protein>
<dbReference type="InterPro" id="IPR001610">
    <property type="entry name" value="PAC"/>
</dbReference>
<keyword evidence="10" id="KW-1185">Reference proteome</keyword>
<feature type="domain" description="PAC" evidence="8">
    <location>
        <begin position="501"/>
        <end position="553"/>
    </location>
</feature>
<dbReference type="SMART" id="SM00387">
    <property type="entry name" value="HATPase_c"/>
    <property type="match status" value="1"/>
</dbReference>
<feature type="domain" description="PAS" evidence="7">
    <location>
        <begin position="301"/>
        <end position="371"/>
    </location>
</feature>
<accession>A0ABX5UK07</accession>
<evidence type="ECO:0000256" key="1">
    <source>
        <dbReference type="ARBA" id="ARBA00000085"/>
    </source>
</evidence>
<name>A0ABX5UK07_9BURK</name>
<dbReference type="Gene3D" id="2.10.70.100">
    <property type="match status" value="1"/>
</dbReference>
<dbReference type="PROSITE" id="PS50109">
    <property type="entry name" value="HIS_KIN"/>
    <property type="match status" value="1"/>
</dbReference>
<dbReference type="InterPro" id="IPR029016">
    <property type="entry name" value="GAF-like_dom_sf"/>
</dbReference>
<keyword evidence="5" id="KW-0418">Kinase</keyword>
<dbReference type="CDD" id="cd00130">
    <property type="entry name" value="PAS"/>
    <property type="match status" value="2"/>
</dbReference>
<dbReference type="PRINTS" id="PR00344">
    <property type="entry name" value="BCTRLSENSOR"/>
</dbReference>
<dbReference type="Gene3D" id="3.30.450.20">
    <property type="entry name" value="PAS domain"/>
    <property type="match status" value="2"/>
</dbReference>
<dbReference type="InterPro" id="IPR000700">
    <property type="entry name" value="PAS-assoc_C"/>
</dbReference>
<dbReference type="InterPro" id="IPR000014">
    <property type="entry name" value="PAS"/>
</dbReference>
<evidence type="ECO:0000259" key="6">
    <source>
        <dbReference type="PROSITE" id="PS50109"/>
    </source>
</evidence>
<dbReference type="InterPro" id="IPR013655">
    <property type="entry name" value="PAS_fold_3"/>
</dbReference>
<dbReference type="InterPro" id="IPR036097">
    <property type="entry name" value="HisK_dim/P_sf"/>
</dbReference>
<dbReference type="CDD" id="cd00075">
    <property type="entry name" value="HATPase"/>
    <property type="match status" value="1"/>
</dbReference>
<dbReference type="SMART" id="SM00065">
    <property type="entry name" value="GAF"/>
    <property type="match status" value="1"/>
</dbReference>
<dbReference type="SMART" id="SM00086">
    <property type="entry name" value="PAC"/>
    <property type="match status" value="2"/>
</dbReference>
<feature type="domain" description="Histidine kinase" evidence="6">
    <location>
        <begin position="564"/>
        <end position="782"/>
    </location>
</feature>
<gene>
    <name evidence="9" type="ORF">FCL38_09940</name>
</gene>
<proteinExistence type="predicted"/>
<dbReference type="SUPFAM" id="SSF55785">
    <property type="entry name" value="PYP-like sensor domain (PAS domain)"/>
    <property type="match status" value="2"/>
</dbReference>
<dbReference type="Pfam" id="PF00512">
    <property type="entry name" value="HisKA"/>
    <property type="match status" value="1"/>
</dbReference>
<evidence type="ECO:0000256" key="4">
    <source>
        <dbReference type="ARBA" id="ARBA00022679"/>
    </source>
</evidence>
<dbReference type="EC" id="2.7.13.3" evidence="2"/>
<evidence type="ECO:0000256" key="3">
    <source>
        <dbReference type="ARBA" id="ARBA00022553"/>
    </source>
</evidence>
<dbReference type="SUPFAM" id="SSF47384">
    <property type="entry name" value="Homodimeric domain of signal transducing histidine kinase"/>
    <property type="match status" value="1"/>
</dbReference>
<dbReference type="InterPro" id="IPR004358">
    <property type="entry name" value="Sig_transdc_His_kin-like_C"/>
</dbReference>
<dbReference type="EMBL" id="CP040017">
    <property type="protein sequence ID" value="QCP10715.1"/>
    <property type="molecule type" value="Genomic_DNA"/>
</dbReference>
<evidence type="ECO:0000256" key="5">
    <source>
        <dbReference type="ARBA" id="ARBA00022777"/>
    </source>
</evidence>
<sequence>MWPAWWHTAGNMTAETTDTDILILGHAPKAREWLRALPCFVRAVTDACLAAAQPWHGVRLLLCAPAVDPGLLARLRVLPAMQDCAMVALSPACDDGRVEFDDVIDLAGSTAEAFVARIQATLNGARVRTRRNARYRLLQQVDDMFRHLDDPRDIAQAAAGLLGRHLRVNRCAFADVAADEDTYQLTGDYNAGVPVIAGRSRFADFGAACLAAMRQGVPFVVEDAETDPRTAATLERYRQGGIYAAICVPVLKEGRFVSAMAVHTVTPRRWRTDEVSLLVAVADRCRESMERGRIARTLQSKEARYRTLVETMSAVVWHMEGDRMRAGENPSWSAFTGQLPEEYEGAGWMDALHPHDRPAAAAAWQSASTHGHPYVASYRLRRHDGEYRHMLSRGAVVRSGDAAVEWVGNCLDVTDIRHAQEALRVANTRLQFTLDSAQIADWIYDPVRHSISGSARLARLLECDAPDGAWELAKVRERIHPDDLPRLGESFRAAVAANRPWRDECRLVGPDGKERWVAAHGSRYSDDQASGWRLLGIVYDITAHKRSEQALREADARKDEFLAMLAHELRNPLAPIGAAAQVLAVAGADAAKVSMASAVIGRQVRHMAGLVDDLLDVSRVKRGLVRLEKRRCDMAAVIAAALEQVRPLADRRGHRLAVALPDAQAWVDGDEKRLVQVVANLLNNAVKYTPDGGSIDVVLALGGSTTVVTVRDNGVGMSADFLERAFDVFAQADQSIARSQGGLGLGLALARSLVSAHGGAIEGASGGPGKGATFTVTLPLAAG</sequence>
<evidence type="ECO:0000313" key="9">
    <source>
        <dbReference type="EMBL" id="QCP10715.1"/>
    </source>
</evidence>
<dbReference type="InterPro" id="IPR035965">
    <property type="entry name" value="PAS-like_dom_sf"/>
</dbReference>
<keyword evidence="3" id="KW-0597">Phosphoprotein</keyword>
<dbReference type="Gene3D" id="1.10.287.130">
    <property type="match status" value="1"/>
</dbReference>
<evidence type="ECO:0000259" key="8">
    <source>
        <dbReference type="PROSITE" id="PS50113"/>
    </source>
</evidence>
<dbReference type="InterPro" id="IPR003661">
    <property type="entry name" value="HisK_dim/P_dom"/>
</dbReference>
<dbReference type="PROSITE" id="PS50113">
    <property type="entry name" value="PAC"/>
    <property type="match status" value="1"/>
</dbReference>
<dbReference type="Pfam" id="PF01590">
    <property type="entry name" value="GAF"/>
    <property type="match status" value="1"/>
</dbReference>
<dbReference type="SUPFAM" id="SSF55874">
    <property type="entry name" value="ATPase domain of HSP90 chaperone/DNA topoisomerase II/histidine kinase"/>
    <property type="match status" value="1"/>
</dbReference>
<reference evidence="9 10" key="1">
    <citation type="submission" date="2019-05" db="EMBL/GenBank/DDBJ databases">
        <title>Draft Genome Sequences of Six Type Strains of the Genus Massilia.</title>
        <authorList>
            <person name="Miess H."/>
            <person name="Frediansyhah A."/>
            <person name="Gross H."/>
        </authorList>
    </citation>
    <scope>NUCLEOTIDE SEQUENCE [LARGE SCALE GENOMIC DNA]</scope>
    <source>
        <strain evidence="9 10">DSMZ 26121</strain>
    </source>
</reference>